<dbReference type="RefSeq" id="WP_071573334.1">
    <property type="nucleotide sequence ID" value="NZ_JAEUWV010000003.1"/>
</dbReference>
<name>A0AAW5HUQ4_9CORY</name>
<comment type="similarity">
    <text evidence="1">Belongs to the ABC transporter superfamily.</text>
</comment>
<keyword evidence="7" id="KW-1185">Reference proteome</keyword>
<evidence type="ECO:0000256" key="1">
    <source>
        <dbReference type="ARBA" id="ARBA00005417"/>
    </source>
</evidence>
<dbReference type="InterPro" id="IPR050095">
    <property type="entry name" value="ECF_ABC_transporter_ATP-bd"/>
</dbReference>
<dbReference type="GO" id="GO:0016887">
    <property type="term" value="F:ATP hydrolysis activity"/>
    <property type="evidence" value="ECO:0007669"/>
    <property type="project" value="InterPro"/>
</dbReference>
<dbReference type="Gene3D" id="3.40.50.300">
    <property type="entry name" value="P-loop containing nucleotide triphosphate hydrolases"/>
    <property type="match status" value="2"/>
</dbReference>
<keyword evidence="2" id="KW-0813">Transport</keyword>
<evidence type="ECO:0000256" key="4">
    <source>
        <dbReference type="ARBA" id="ARBA00022840"/>
    </source>
</evidence>
<organism evidence="6 7">
    <name type="scientific">Corynebacterium lipophilum</name>
    <dbReference type="NCBI Taxonomy" id="2804918"/>
    <lineage>
        <taxon>Bacteria</taxon>
        <taxon>Bacillati</taxon>
        <taxon>Actinomycetota</taxon>
        <taxon>Actinomycetes</taxon>
        <taxon>Mycobacteriales</taxon>
        <taxon>Corynebacteriaceae</taxon>
        <taxon>Corynebacterium</taxon>
    </lineage>
</organism>
<evidence type="ECO:0000256" key="3">
    <source>
        <dbReference type="ARBA" id="ARBA00022741"/>
    </source>
</evidence>
<evidence type="ECO:0000256" key="2">
    <source>
        <dbReference type="ARBA" id="ARBA00022448"/>
    </source>
</evidence>
<dbReference type="PROSITE" id="PS00211">
    <property type="entry name" value="ABC_TRANSPORTER_1"/>
    <property type="match status" value="2"/>
</dbReference>
<evidence type="ECO:0000313" key="7">
    <source>
        <dbReference type="Proteomes" id="UP001205920"/>
    </source>
</evidence>
<comment type="caution">
    <text evidence="6">The sequence shown here is derived from an EMBL/GenBank/DDBJ whole genome shotgun (WGS) entry which is preliminary data.</text>
</comment>
<dbReference type="GO" id="GO:0043190">
    <property type="term" value="C:ATP-binding cassette (ABC) transporter complex"/>
    <property type="evidence" value="ECO:0007669"/>
    <property type="project" value="TreeGrafter"/>
</dbReference>
<accession>A0AAW5HUQ4</accession>
<dbReference type="Proteomes" id="UP001205920">
    <property type="component" value="Unassembled WGS sequence"/>
</dbReference>
<reference evidence="6 7" key="1">
    <citation type="submission" date="2021-01" db="EMBL/GenBank/DDBJ databases">
        <title>Identification and Characterization of Corynebacterium sp.</title>
        <authorList>
            <person name="Luo Q."/>
            <person name="Qu P."/>
            <person name="Chen Q."/>
        </authorList>
    </citation>
    <scope>NUCLEOTIDE SEQUENCE [LARGE SCALE GENOMIC DNA]</scope>
    <source>
        <strain evidence="6 7">MC-18</strain>
    </source>
</reference>
<dbReference type="InterPro" id="IPR027417">
    <property type="entry name" value="P-loop_NTPase"/>
</dbReference>
<dbReference type="AlphaFoldDB" id="A0AAW5HUQ4"/>
<dbReference type="PROSITE" id="PS50893">
    <property type="entry name" value="ABC_TRANSPORTER_2"/>
    <property type="match status" value="2"/>
</dbReference>
<dbReference type="InterPro" id="IPR017871">
    <property type="entry name" value="ABC_transporter-like_CS"/>
</dbReference>
<dbReference type="SMART" id="SM00382">
    <property type="entry name" value="AAA"/>
    <property type="match status" value="2"/>
</dbReference>
<dbReference type="EMBL" id="JAEUWV010000003">
    <property type="protein sequence ID" value="MCO6394097.1"/>
    <property type="molecule type" value="Genomic_DNA"/>
</dbReference>
<evidence type="ECO:0000313" key="6">
    <source>
        <dbReference type="EMBL" id="MCO6394097.1"/>
    </source>
</evidence>
<dbReference type="GO" id="GO:0005524">
    <property type="term" value="F:ATP binding"/>
    <property type="evidence" value="ECO:0007669"/>
    <property type="project" value="UniProtKB-KW"/>
</dbReference>
<evidence type="ECO:0000259" key="5">
    <source>
        <dbReference type="PROSITE" id="PS50893"/>
    </source>
</evidence>
<dbReference type="CDD" id="cd03225">
    <property type="entry name" value="ABC_cobalt_CbiO_domain1"/>
    <property type="match status" value="2"/>
</dbReference>
<dbReference type="SUPFAM" id="SSF52540">
    <property type="entry name" value="P-loop containing nucleoside triphosphate hydrolases"/>
    <property type="match status" value="2"/>
</dbReference>
<dbReference type="InterPro" id="IPR003439">
    <property type="entry name" value="ABC_transporter-like_ATP-bd"/>
</dbReference>
<gene>
    <name evidence="6" type="ORF">JMN37_03715</name>
</gene>
<feature type="domain" description="ABC transporter" evidence="5">
    <location>
        <begin position="8"/>
        <end position="235"/>
    </location>
</feature>
<keyword evidence="3" id="KW-0547">Nucleotide-binding</keyword>
<proteinExistence type="inferred from homology"/>
<dbReference type="PANTHER" id="PTHR43553">
    <property type="entry name" value="HEAVY METAL TRANSPORTER"/>
    <property type="match status" value="1"/>
</dbReference>
<protein>
    <submittedName>
        <fullName evidence="6">ABC transporter ATP-binding protein</fullName>
    </submittedName>
</protein>
<dbReference type="InterPro" id="IPR015856">
    <property type="entry name" value="ABC_transpr_CbiO/EcfA_su"/>
</dbReference>
<dbReference type="Pfam" id="PF00005">
    <property type="entry name" value="ABC_tran"/>
    <property type="match status" value="2"/>
</dbReference>
<dbReference type="GO" id="GO:0042626">
    <property type="term" value="F:ATPase-coupled transmembrane transporter activity"/>
    <property type="evidence" value="ECO:0007669"/>
    <property type="project" value="TreeGrafter"/>
</dbReference>
<dbReference type="InterPro" id="IPR003593">
    <property type="entry name" value="AAA+_ATPase"/>
</dbReference>
<feature type="domain" description="ABC transporter" evidence="5">
    <location>
        <begin position="235"/>
        <end position="452"/>
    </location>
</feature>
<keyword evidence="4 6" id="KW-0067">ATP-binding</keyword>
<sequence>MATGDQVIQAQGLGYKHATRPKPAFTGVDLTVSRGERVLLTGDSGAGKSTLLAVLAGLAADGEEGQVLGSVSVNGTVGMVMQDPEAQTILTRVGDDVAFGAENMGIPPEEIWPRVRAALDAVGLDVPLDHNTAHLSGGQKQRLTLAGVLAMGADIILLDEPTANLDPEGRDDVVRAVDAVCRRTGATLIVVEHRPAHWVGFVDTFYHLTADGLQRSGPDQLPMPPQLPPALKVPASAVSALRTENLRVAFGSPRNIAVPEGFSTVITGKNGVGKTTLVQALAGLVAPLSGTLEYSPRIRSGLTTPSHRWKSKDLAQRIGYVFQEPEHQFVTANVRDEVALSGASAHRVDELLQRLKLEHVVAANPFTLSGGEKRRLSVATALVNAPELLILDEPTFGQDDKTFVEIVSLIRELADEGKTIISITHDEAFVSSLGDHMEELRNETNAEGGVRE</sequence>